<gene>
    <name evidence="1" type="ORF">M408DRAFT_22334</name>
</gene>
<dbReference type="OrthoDB" id="2754773at2759"/>
<dbReference type="AlphaFoldDB" id="A0A0C2WW01"/>
<keyword evidence="2" id="KW-1185">Reference proteome</keyword>
<dbReference type="HOGENOM" id="CLU_015287_2_0_1"/>
<reference evidence="2" key="2">
    <citation type="submission" date="2015-01" db="EMBL/GenBank/DDBJ databases">
        <title>Evolutionary Origins and Diversification of the Mycorrhizal Mutualists.</title>
        <authorList>
            <consortium name="DOE Joint Genome Institute"/>
            <consortium name="Mycorrhizal Genomics Consortium"/>
            <person name="Kohler A."/>
            <person name="Kuo A."/>
            <person name="Nagy L.G."/>
            <person name="Floudas D."/>
            <person name="Copeland A."/>
            <person name="Barry K.W."/>
            <person name="Cichocki N."/>
            <person name="Veneault-Fourrey C."/>
            <person name="LaButti K."/>
            <person name="Lindquist E.A."/>
            <person name="Lipzen A."/>
            <person name="Lundell T."/>
            <person name="Morin E."/>
            <person name="Murat C."/>
            <person name="Riley R."/>
            <person name="Ohm R."/>
            <person name="Sun H."/>
            <person name="Tunlid A."/>
            <person name="Henrissat B."/>
            <person name="Grigoriev I.V."/>
            <person name="Hibbett D.S."/>
            <person name="Martin F."/>
        </authorList>
    </citation>
    <scope>NUCLEOTIDE SEQUENCE [LARGE SCALE GENOMIC DNA]</scope>
    <source>
        <strain evidence="2">MAFF 305830</strain>
    </source>
</reference>
<dbReference type="InterPro" id="IPR032675">
    <property type="entry name" value="LRR_dom_sf"/>
</dbReference>
<name>A0A0C2WW01_SERVB</name>
<protein>
    <submittedName>
        <fullName evidence="1">Uncharacterized protein</fullName>
    </submittedName>
</protein>
<sequence length="698" mass="79783">MPDPISVFPPEVAWRCIYEALPFRGERNYSWYPEALLQLTTVSRRWEDLILSTSSFWVEVHMHNRAEDMLATLATFLSPSREIDLELVIWDYPINEWNRVQELLLPHVPRIRVLAHLAAGYHDTHAPHPLLTSLTVIKDLNLAPYLKELDFGQSLNINPLALGDLTLPSHIKVTTPVYGPLKEDELSHQFLEHITTLEATNHIDDIVPALCLLTNISTLTLWGQHETFQRNNREDVIFTAPPHLKAIRASQHSYCPNLKWLIILAASSLSFLSIPITVSEIGEVVDILPLLTMLQNLELFLYGKGETLDVSYTYTSTHTAIPSLRSLYVQVHVSPDYGPTSFDGLFAAFSPLYTCVVNVTFDMSPIPNMAVAYLQGLRHLEVLRLERKDVAMPAKCRELFLPSLQELDANGWELIQFINAPNLISLRNVSINWGEELEKLGQLRFFKLQNIYIFTSTKSSSPLIPQPDIINSLRRVSIVFINNQAVNKWTFTSLPLPTSIFIGTSFYNLNSVGNTFCTQLIYYPETCPSLREIAFNDYVEWDLLFIMLEQRNLGRKNVARIEKVSVPFVPFGFRQSLLELLLGQQRQDGLTNIVLSLEETRELLFNPSIPGCVNCIKNMRLGCTATVQPKRLDDPEQSILHPFDIGRDVSLGKFPSIHEWMVQRKHLVDKWKVSYKKFASQFSRDLGCYRHDSGYMLF</sequence>
<reference evidence="1 2" key="1">
    <citation type="submission" date="2014-04" db="EMBL/GenBank/DDBJ databases">
        <authorList>
            <consortium name="DOE Joint Genome Institute"/>
            <person name="Kuo A."/>
            <person name="Zuccaro A."/>
            <person name="Kohler A."/>
            <person name="Nagy L.G."/>
            <person name="Floudas D."/>
            <person name="Copeland A."/>
            <person name="Barry K.W."/>
            <person name="Cichocki N."/>
            <person name="Veneault-Fourrey C."/>
            <person name="LaButti K."/>
            <person name="Lindquist E.A."/>
            <person name="Lipzen A."/>
            <person name="Lundell T."/>
            <person name="Morin E."/>
            <person name="Murat C."/>
            <person name="Sun H."/>
            <person name="Tunlid A."/>
            <person name="Henrissat B."/>
            <person name="Grigoriev I.V."/>
            <person name="Hibbett D.S."/>
            <person name="Martin F."/>
            <person name="Nordberg H.P."/>
            <person name="Cantor M.N."/>
            <person name="Hua S.X."/>
        </authorList>
    </citation>
    <scope>NUCLEOTIDE SEQUENCE [LARGE SCALE GENOMIC DNA]</scope>
    <source>
        <strain evidence="1 2">MAFF 305830</strain>
    </source>
</reference>
<evidence type="ECO:0000313" key="2">
    <source>
        <dbReference type="Proteomes" id="UP000054097"/>
    </source>
</evidence>
<proteinExistence type="predicted"/>
<dbReference type="Gene3D" id="3.80.10.10">
    <property type="entry name" value="Ribonuclease Inhibitor"/>
    <property type="match status" value="1"/>
</dbReference>
<dbReference type="Proteomes" id="UP000054097">
    <property type="component" value="Unassembled WGS sequence"/>
</dbReference>
<organism evidence="1 2">
    <name type="scientific">Serendipita vermifera MAFF 305830</name>
    <dbReference type="NCBI Taxonomy" id="933852"/>
    <lineage>
        <taxon>Eukaryota</taxon>
        <taxon>Fungi</taxon>
        <taxon>Dikarya</taxon>
        <taxon>Basidiomycota</taxon>
        <taxon>Agaricomycotina</taxon>
        <taxon>Agaricomycetes</taxon>
        <taxon>Sebacinales</taxon>
        <taxon>Serendipitaceae</taxon>
        <taxon>Serendipita</taxon>
    </lineage>
</organism>
<dbReference type="EMBL" id="KN824285">
    <property type="protein sequence ID" value="KIM30343.1"/>
    <property type="molecule type" value="Genomic_DNA"/>
</dbReference>
<evidence type="ECO:0000313" key="1">
    <source>
        <dbReference type="EMBL" id="KIM30343.1"/>
    </source>
</evidence>
<accession>A0A0C2WW01</accession>